<keyword evidence="5" id="KW-1133">Transmembrane helix</keyword>
<evidence type="ECO:0000259" key="10">
    <source>
        <dbReference type="Pfam" id="PF03873"/>
    </source>
</evidence>
<dbReference type="InterPro" id="IPR005573">
    <property type="entry name" value="Anti-sigma_E_RseA_C"/>
</dbReference>
<dbReference type="CDD" id="cd16328">
    <property type="entry name" value="RseA_N"/>
    <property type="match status" value="1"/>
</dbReference>
<protein>
    <recommendedName>
        <fullName evidence="7">Anti-sigma-E factor RseA</fullName>
    </recommendedName>
    <alternativeName>
        <fullName evidence="7">Regulator of SigE</fullName>
    </alternativeName>
    <alternativeName>
        <fullName evidence="7">Sigma-E anti-sigma factor RseA</fullName>
    </alternativeName>
    <alternativeName>
        <fullName evidence="7">Sigma-E factor negative regulatory protein</fullName>
    </alternativeName>
</protein>
<evidence type="ECO:0000256" key="6">
    <source>
        <dbReference type="ARBA" id="ARBA00023136"/>
    </source>
</evidence>
<feature type="region of interest" description="Disordered" evidence="8">
    <location>
        <begin position="173"/>
        <end position="200"/>
    </location>
</feature>
<sequence length="200" mass="21806">MTQKIENLSALVDGELHDEQLLDAIKNDAELADKWQSYHLIRDSLRKEMASQINVDIAANVAAALASEPAILAPKKTWRDLPLVGSVVPFAKQGGQMAIAASVAVAMIIGVQQYNQTDVEQPFNSAPALLGIQGGLSPVSLEQTRTLPRADASEQRRVINAYLNDHKQQLRFKAAPAEGESEVELYDTEQSNNVESTSQK</sequence>
<gene>
    <name evidence="11" type="ORF">WNY77_06545</name>
</gene>
<dbReference type="Pfam" id="PF03872">
    <property type="entry name" value="RseA_N"/>
    <property type="match status" value="1"/>
</dbReference>
<dbReference type="PANTHER" id="PTHR38104:SF1">
    <property type="entry name" value="ANTI-SIGMA-E FACTOR RSEA"/>
    <property type="match status" value="1"/>
</dbReference>
<dbReference type="PIRSF" id="PIRSF016938">
    <property type="entry name" value="RseA"/>
    <property type="match status" value="1"/>
</dbReference>
<comment type="function">
    <text evidence="7">An anti-sigma factor for extracytoplasmic function (ECF) sigma factor sigma-E (RpoE). ECF sigma factors are held in an inactive form by an anti-sigma factor until released by regulated intramembrane proteolysis (RIP). RIP occurs when an extracytoplasmic signal triggers a concerted proteolytic cascade to transmit information and elicit cellular responses. The membrane-spanning regulatory substrate protein is first cut periplasmically (site-1 protease, S1P, DegS), then within the membrane itself (site-2 protease, S2P, RseP), while cytoplasmic proteases finish degrading the anti-sigma factor, liberating sigma-E.</text>
</comment>
<keyword evidence="4" id="KW-0812">Transmembrane</keyword>
<evidence type="ECO:0000256" key="8">
    <source>
        <dbReference type="SAM" id="MobiDB-lite"/>
    </source>
</evidence>
<keyword evidence="6 7" id="KW-0472">Membrane</keyword>
<dbReference type="Pfam" id="PF03873">
    <property type="entry name" value="RseA_C"/>
    <property type="match status" value="1"/>
</dbReference>
<keyword evidence="3 7" id="KW-1003">Cell membrane</keyword>
<comment type="subunit">
    <text evidence="7">Interacts 1:1 with ECF RNA polymerase sigma-E (RpoE); this inhibits the interaction of sigma-E with the RNA polymerase catalytic core and leads to a decreased expression of sigma-E-regulated genes. Interacts with RseB.</text>
</comment>
<name>A0ABU9ST42_9ALTE</name>
<keyword evidence="7" id="KW-0997">Cell inner membrane</keyword>
<dbReference type="InterPro" id="IPR036147">
    <property type="entry name" value="Anti-sigma_E_RseA_N_sf"/>
</dbReference>
<evidence type="ECO:0000256" key="7">
    <source>
        <dbReference type="PIRNR" id="PIRNR016938"/>
    </source>
</evidence>
<evidence type="ECO:0000256" key="2">
    <source>
        <dbReference type="ARBA" id="ARBA00005837"/>
    </source>
</evidence>
<dbReference type="PANTHER" id="PTHR38104">
    <property type="match status" value="1"/>
</dbReference>
<evidence type="ECO:0000256" key="3">
    <source>
        <dbReference type="ARBA" id="ARBA00022475"/>
    </source>
</evidence>
<comment type="caution">
    <text evidence="11">The sequence shown here is derived from an EMBL/GenBank/DDBJ whole genome shotgun (WGS) entry which is preliminary data.</text>
</comment>
<comment type="subcellular location">
    <subcellularLocation>
        <location evidence="7">Cell inner membrane</location>
    </subcellularLocation>
    <subcellularLocation>
        <location evidence="1">Cell membrane</location>
        <topology evidence="1">Single-pass membrane protein</topology>
    </subcellularLocation>
</comment>
<evidence type="ECO:0000256" key="5">
    <source>
        <dbReference type="ARBA" id="ARBA00022989"/>
    </source>
</evidence>
<evidence type="ECO:0000256" key="1">
    <source>
        <dbReference type="ARBA" id="ARBA00004162"/>
    </source>
</evidence>
<accession>A0ABU9ST42</accession>
<evidence type="ECO:0000313" key="12">
    <source>
        <dbReference type="Proteomes" id="UP001461163"/>
    </source>
</evidence>
<proteinExistence type="inferred from homology"/>
<reference evidence="11 12" key="1">
    <citation type="submission" date="2024-03" db="EMBL/GenBank/DDBJ databases">
        <title>Community enrichment and isolation of bacterial strains for fucoidan degradation.</title>
        <authorList>
            <person name="Sichert A."/>
        </authorList>
    </citation>
    <scope>NUCLEOTIDE SEQUENCE [LARGE SCALE GENOMIC DNA]</scope>
    <source>
        <strain evidence="11 12">AS12</strain>
    </source>
</reference>
<feature type="domain" description="Anti sigma-E protein RseA N-terminal" evidence="9">
    <location>
        <begin position="6"/>
        <end position="77"/>
    </location>
</feature>
<keyword evidence="12" id="KW-1185">Reference proteome</keyword>
<organism evidence="11 12">
    <name type="scientific">Paraglaciecola mesophila</name>
    <dbReference type="NCBI Taxonomy" id="197222"/>
    <lineage>
        <taxon>Bacteria</taxon>
        <taxon>Pseudomonadati</taxon>
        <taxon>Pseudomonadota</taxon>
        <taxon>Gammaproteobacteria</taxon>
        <taxon>Alteromonadales</taxon>
        <taxon>Alteromonadaceae</taxon>
        <taxon>Paraglaciecola</taxon>
    </lineage>
</organism>
<dbReference type="EMBL" id="JBBMQS010000003">
    <property type="protein sequence ID" value="MEM5497050.1"/>
    <property type="molecule type" value="Genomic_DNA"/>
</dbReference>
<dbReference type="InterPro" id="IPR026279">
    <property type="entry name" value="RseA"/>
</dbReference>
<feature type="domain" description="Anti sigma-E protein RseA C-terminal" evidence="10">
    <location>
        <begin position="133"/>
        <end position="171"/>
    </location>
</feature>
<feature type="compositionally biased region" description="Polar residues" evidence="8">
    <location>
        <begin position="188"/>
        <end position="200"/>
    </location>
</feature>
<dbReference type="RefSeq" id="WP_342881240.1">
    <property type="nucleotide sequence ID" value="NZ_JBBMQS010000003.1"/>
</dbReference>
<dbReference type="InterPro" id="IPR052383">
    <property type="entry name" value="Anti-sigma-E_RseA-like"/>
</dbReference>
<evidence type="ECO:0000313" key="11">
    <source>
        <dbReference type="EMBL" id="MEM5497050.1"/>
    </source>
</evidence>
<comment type="similarity">
    <text evidence="2 7">Belongs to the RseA family.</text>
</comment>
<dbReference type="InterPro" id="IPR005572">
    <property type="entry name" value="Anti-sigma_E_RseA_N"/>
</dbReference>
<dbReference type="Proteomes" id="UP001461163">
    <property type="component" value="Unassembled WGS sequence"/>
</dbReference>
<evidence type="ECO:0000256" key="4">
    <source>
        <dbReference type="ARBA" id="ARBA00022692"/>
    </source>
</evidence>
<dbReference type="Gene3D" id="1.10.10.880">
    <property type="entry name" value="Anti sigma-E protein RseA, N-terminal domain"/>
    <property type="match status" value="1"/>
</dbReference>
<dbReference type="SUPFAM" id="SSF89069">
    <property type="entry name" value="N-terminal, cytoplasmic domain of anti-sigmaE factor RseA"/>
    <property type="match status" value="1"/>
</dbReference>
<evidence type="ECO:0000259" key="9">
    <source>
        <dbReference type="Pfam" id="PF03872"/>
    </source>
</evidence>